<evidence type="ECO:0000313" key="3">
    <source>
        <dbReference type="Proteomes" id="UP000606786"/>
    </source>
</evidence>
<dbReference type="Proteomes" id="UP000606786">
    <property type="component" value="Unassembled WGS sequence"/>
</dbReference>
<dbReference type="AlphaFoldDB" id="A0A811UG21"/>
<comment type="caution">
    <text evidence="2">The sequence shown here is derived from an EMBL/GenBank/DDBJ whole genome shotgun (WGS) entry which is preliminary data.</text>
</comment>
<gene>
    <name evidence="2" type="ORF">CCAP1982_LOCUS6373</name>
</gene>
<name>A0A811UG21_CERCA</name>
<keyword evidence="1" id="KW-0732">Signal</keyword>
<reference evidence="2" key="1">
    <citation type="submission" date="2020-11" db="EMBL/GenBank/DDBJ databases">
        <authorList>
            <person name="Whitehead M."/>
        </authorList>
    </citation>
    <scope>NUCLEOTIDE SEQUENCE</scope>
    <source>
        <strain evidence="2">EGII</strain>
    </source>
</reference>
<evidence type="ECO:0000256" key="1">
    <source>
        <dbReference type="SAM" id="SignalP"/>
    </source>
</evidence>
<sequence>MDLLLSTLLFAQQWARRHCCAQHRNQSHRYAVQLLESTPTPNNVAKQQQQQRQQQQLQLLGGHKWQFVLHMRLFTFSSHKGVPAQTKYA</sequence>
<dbReference type="EMBL" id="CAJHJT010000012">
    <property type="protein sequence ID" value="CAD6997741.1"/>
    <property type="molecule type" value="Genomic_DNA"/>
</dbReference>
<feature type="signal peptide" evidence="1">
    <location>
        <begin position="1"/>
        <end position="15"/>
    </location>
</feature>
<keyword evidence="3" id="KW-1185">Reference proteome</keyword>
<organism evidence="2 3">
    <name type="scientific">Ceratitis capitata</name>
    <name type="common">Mediterranean fruit fly</name>
    <name type="synonym">Tephritis capitata</name>
    <dbReference type="NCBI Taxonomy" id="7213"/>
    <lineage>
        <taxon>Eukaryota</taxon>
        <taxon>Metazoa</taxon>
        <taxon>Ecdysozoa</taxon>
        <taxon>Arthropoda</taxon>
        <taxon>Hexapoda</taxon>
        <taxon>Insecta</taxon>
        <taxon>Pterygota</taxon>
        <taxon>Neoptera</taxon>
        <taxon>Endopterygota</taxon>
        <taxon>Diptera</taxon>
        <taxon>Brachycera</taxon>
        <taxon>Muscomorpha</taxon>
        <taxon>Tephritoidea</taxon>
        <taxon>Tephritidae</taxon>
        <taxon>Ceratitis</taxon>
        <taxon>Ceratitis</taxon>
    </lineage>
</organism>
<evidence type="ECO:0000313" key="2">
    <source>
        <dbReference type="EMBL" id="CAD6997741.1"/>
    </source>
</evidence>
<proteinExistence type="predicted"/>
<accession>A0A811UG21</accession>
<feature type="chain" id="PRO_5032894023" evidence="1">
    <location>
        <begin position="16"/>
        <end position="89"/>
    </location>
</feature>
<protein>
    <submittedName>
        <fullName evidence="2">(Mediterranean fruit fly) hypothetical protein</fullName>
    </submittedName>
</protein>